<organism evidence="4 5">
    <name type="scientific">Polyrhizophydium stewartii</name>
    <dbReference type="NCBI Taxonomy" id="2732419"/>
    <lineage>
        <taxon>Eukaryota</taxon>
        <taxon>Fungi</taxon>
        <taxon>Fungi incertae sedis</taxon>
        <taxon>Chytridiomycota</taxon>
        <taxon>Chytridiomycota incertae sedis</taxon>
        <taxon>Chytridiomycetes</taxon>
        <taxon>Rhizophydiales</taxon>
        <taxon>Rhizophydiales incertae sedis</taxon>
        <taxon>Polyrhizophydium</taxon>
    </lineage>
</organism>
<protein>
    <recommendedName>
        <fullName evidence="3">Tail specific protease domain-containing protein</fullName>
    </recommendedName>
</protein>
<comment type="caution">
    <text evidence="4">The sequence shown here is derived from an EMBL/GenBank/DDBJ whole genome shotgun (WGS) entry which is preliminary data.</text>
</comment>
<evidence type="ECO:0000256" key="1">
    <source>
        <dbReference type="SAM" id="MobiDB-lite"/>
    </source>
</evidence>
<sequence length="864" mass="93487">MLLLAAAALALGAASVAGLDTMSLAKAREQGLLKFIPMTVAERDQLLSNVEAAFQVWPHLESKIKNYGPAADPRPTLKRLRDNIATVTDDELQLGISDSFVRVRDLHTTFTMTGPYSCFTVSTGLYLEFVEGSRDVDNDPKIVVTSTTQYAPYLGILGPDYAKISPGDELTHVNGMPFVEWFRKNQFQLGNGANDSGGMRRALDYLANFSGSQHRLPADDSITFTFRNQSQSGKPYTATVNYIAIPDQTCWALSCQLYQKCTNITLPGTPSSASSFARTKPKSASPSPSPVRKLDPIRFPLGMVDTSSFPAARAAPIGLIDFAPIDGVSNVGWAIFDPKGRNMGVIQVSDFNFLNYVSGDPIITPINAIRSVLANQLKDTNSLLIDLRNNPGGIITLANTLLQLFGADIPPFQARYTHTNVSYNLFVRNGQFGQDWLDAWSKAGQDDRYTPTVNWTTADSVNSLGQVYFRPVGVFTNGRCFSSCDMFAAGIQDNGLGAIFGEDATTGAGGANVFELADLQTYDPIDFKPMPLADELADPVGQGNYANTMRAAVRQSVRTGRYAGALIEDIGVKSDFVIRPRPSDVLGGGSNTQYDRIAQKLKDIGKQTGQRGLYFIAEPLEREITTDALTLPVEVEGFEQLTIVQDDAPTEPKSVRVPAGRQNLTLPLSLPGGAIGKIGATITGTRGGKQAFKVRRTINVKTSDADRIDVTRAPFVFTGLGKAVGVFNSAITSTTDGWNNANGTWRTGDGLGYRIHVDSSIQVFMKAPIGTNLTINVLADIDIFPKRGLFCVNVVNDGGSEDWLLHGDGVYATYTGAFGLNTMVNKSLSYTTQFETFAVSVRFLTYTAPPRRGATLRSLNITAA</sequence>
<dbReference type="Pfam" id="PF03572">
    <property type="entry name" value="Peptidase_S41"/>
    <property type="match status" value="1"/>
</dbReference>
<dbReference type="SUPFAM" id="SSF52096">
    <property type="entry name" value="ClpP/crotonase"/>
    <property type="match status" value="1"/>
</dbReference>
<feature type="signal peptide" evidence="2">
    <location>
        <begin position="1"/>
        <end position="18"/>
    </location>
</feature>
<dbReference type="EMBL" id="JADGIZ020000033">
    <property type="protein sequence ID" value="KAL2914466.1"/>
    <property type="molecule type" value="Genomic_DNA"/>
</dbReference>
<feature type="domain" description="Tail specific protease" evidence="3">
    <location>
        <begin position="343"/>
        <end position="512"/>
    </location>
</feature>
<evidence type="ECO:0000313" key="5">
    <source>
        <dbReference type="Proteomes" id="UP001527925"/>
    </source>
</evidence>
<name>A0ABR4N4J0_9FUNG</name>
<proteinExistence type="predicted"/>
<keyword evidence="5" id="KW-1185">Reference proteome</keyword>
<dbReference type="PANTHER" id="PTHR32060:SF22">
    <property type="entry name" value="CARBOXYL-TERMINAL-PROCESSING PEPTIDASE 3, CHLOROPLASTIC"/>
    <property type="match status" value="1"/>
</dbReference>
<dbReference type="PANTHER" id="PTHR32060">
    <property type="entry name" value="TAIL-SPECIFIC PROTEASE"/>
    <property type="match status" value="1"/>
</dbReference>
<feature type="chain" id="PRO_5045520489" description="Tail specific protease domain-containing protein" evidence="2">
    <location>
        <begin position="19"/>
        <end position="864"/>
    </location>
</feature>
<dbReference type="Gene3D" id="3.90.226.10">
    <property type="entry name" value="2-enoyl-CoA Hydratase, Chain A, domain 1"/>
    <property type="match status" value="1"/>
</dbReference>
<accession>A0ABR4N4J0</accession>
<dbReference type="Proteomes" id="UP001527925">
    <property type="component" value="Unassembled WGS sequence"/>
</dbReference>
<gene>
    <name evidence="4" type="ORF">HK105_206033</name>
</gene>
<evidence type="ECO:0000256" key="2">
    <source>
        <dbReference type="SAM" id="SignalP"/>
    </source>
</evidence>
<keyword evidence="2" id="KW-0732">Signal</keyword>
<feature type="region of interest" description="Disordered" evidence="1">
    <location>
        <begin position="270"/>
        <end position="292"/>
    </location>
</feature>
<dbReference type="InterPro" id="IPR005151">
    <property type="entry name" value="Tail-specific_protease"/>
</dbReference>
<reference evidence="4 5" key="1">
    <citation type="submission" date="2023-09" db="EMBL/GenBank/DDBJ databases">
        <title>Pangenome analysis of Batrachochytrium dendrobatidis and related Chytrids.</title>
        <authorList>
            <person name="Yacoub M.N."/>
            <person name="Stajich J.E."/>
            <person name="James T.Y."/>
        </authorList>
    </citation>
    <scope>NUCLEOTIDE SEQUENCE [LARGE SCALE GENOMIC DNA]</scope>
    <source>
        <strain evidence="4 5">JEL0888</strain>
    </source>
</reference>
<dbReference type="InterPro" id="IPR029045">
    <property type="entry name" value="ClpP/crotonase-like_dom_sf"/>
</dbReference>
<evidence type="ECO:0000259" key="3">
    <source>
        <dbReference type="Pfam" id="PF03572"/>
    </source>
</evidence>
<evidence type="ECO:0000313" key="4">
    <source>
        <dbReference type="EMBL" id="KAL2914466.1"/>
    </source>
</evidence>